<dbReference type="PANTHER" id="PTHR46197:SF3">
    <property type="entry name" value="AB HYDROLASE-1 DOMAIN-CONTAINING PROTEIN"/>
    <property type="match status" value="1"/>
</dbReference>
<comment type="similarity">
    <text evidence="3">Belongs to the AB hydrolase superfamily. ABHD14 family.</text>
</comment>
<feature type="domain" description="AB hydrolase-1" evidence="4">
    <location>
        <begin position="33"/>
        <end position="144"/>
    </location>
</feature>
<proteinExistence type="inferred from homology"/>
<dbReference type="PANTHER" id="PTHR46197">
    <property type="entry name" value="PROTEIN ABHD14B-LIKE"/>
    <property type="match status" value="1"/>
</dbReference>
<dbReference type="Pfam" id="PF12697">
    <property type="entry name" value="Abhydrolase_6"/>
    <property type="match status" value="1"/>
</dbReference>
<dbReference type="EMBL" id="HBDZ01014611">
    <property type="protein sequence ID" value="CAD8249534.1"/>
    <property type="molecule type" value="Transcribed_RNA"/>
</dbReference>
<evidence type="ECO:0000313" key="5">
    <source>
        <dbReference type="EMBL" id="CAD8249534.1"/>
    </source>
</evidence>
<dbReference type="GO" id="GO:0005737">
    <property type="term" value="C:cytoplasm"/>
    <property type="evidence" value="ECO:0007669"/>
    <property type="project" value="UniProtKB-SubCell"/>
</dbReference>
<sequence>MRGRGRSVYYVTNERGAAALHAYDASQQSPPLVVLLHGSAYSADTYSGPPLDSLSELNGRGIPALTLDLPGKGKGRSGSVMLKKHDRELFLADFFDALGGQAAQGRLCIVAASMSGTYAFPFIQKHAQRVASFVPVAAVGGSEYLRAYGPEAKAVRTIALFGSQDRLMKKLRPEYEETFGHLETVVFPDAPHACYMANPALFNNVVARAVTLDGAARSETASFVKSVV</sequence>
<organism evidence="5">
    <name type="scientific">Prasinoderma coloniale</name>
    <dbReference type="NCBI Taxonomy" id="156133"/>
    <lineage>
        <taxon>Eukaryota</taxon>
        <taxon>Viridiplantae</taxon>
        <taxon>Prasinodermophyta</taxon>
        <taxon>Prasinodermophyceae</taxon>
        <taxon>Prasinodermales</taxon>
        <taxon>Prasinodermaceae</taxon>
        <taxon>Prasinoderma</taxon>
    </lineage>
</organism>
<evidence type="ECO:0000259" key="4">
    <source>
        <dbReference type="Pfam" id="PF12697"/>
    </source>
</evidence>
<accession>A0A7R9TZ69</accession>
<evidence type="ECO:0000256" key="2">
    <source>
        <dbReference type="ARBA" id="ARBA00022490"/>
    </source>
</evidence>
<dbReference type="InterPro" id="IPR000073">
    <property type="entry name" value="AB_hydrolase_1"/>
</dbReference>
<dbReference type="InterPro" id="IPR029058">
    <property type="entry name" value="AB_hydrolase_fold"/>
</dbReference>
<dbReference type="Gene3D" id="3.40.50.1820">
    <property type="entry name" value="alpha/beta hydrolase"/>
    <property type="match status" value="1"/>
</dbReference>
<dbReference type="SUPFAM" id="SSF53474">
    <property type="entry name" value="alpha/beta-Hydrolases"/>
    <property type="match status" value="1"/>
</dbReference>
<gene>
    <name evidence="5" type="ORF">PCOL08062_LOCUS11217</name>
</gene>
<evidence type="ECO:0000256" key="1">
    <source>
        <dbReference type="ARBA" id="ARBA00004496"/>
    </source>
</evidence>
<evidence type="ECO:0000256" key="3">
    <source>
        <dbReference type="ARBA" id="ARBA00037942"/>
    </source>
</evidence>
<comment type="subcellular location">
    <subcellularLocation>
        <location evidence="1">Cytoplasm</location>
    </subcellularLocation>
</comment>
<dbReference type="AlphaFoldDB" id="A0A7R9TZ69"/>
<keyword evidence="2" id="KW-0963">Cytoplasm</keyword>
<name>A0A7R9TZ69_9VIRI</name>
<protein>
    <recommendedName>
        <fullName evidence="4">AB hydrolase-1 domain-containing protein</fullName>
    </recommendedName>
</protein>
<reference evidence="5" key="1">
    <citation type="submission" date="2021-01" db="EMBL/GenBank/DDBJ databases">
        <authorList>
            <person name="Corre E."/>
            <person name="Pelletier E."/>
            <person name="Niang G."/>
            <person name="Scheremetjew M."/>
            <person name="Finn R."/>
            <person name="Kale V."/>
            <person name="Holt S."/>
            <person name="Cochrane G."/>
            <person name="Meng A."/>
            <person name="Brown T."/>
            <person name="Cohen L."/>
        </authorList>
    </citation>
    <scope>NUCLEOTIDE SEQUENCE</scope>
    <source>
        <strain evidence="5">CCMP1413</strain>
    </source>
</reference>